<dbReference type="EMBL" id="FMYT01000011">
    <property type="protein sequence ID" value="SDC66717.1"/>
    <property type="molecule type" value="Genomic_DNA"/>
</dbReference>
<evidence type="ECO:0000313" key="5">
    <source>
        <dbReference type="Proteomes" id="UP000295472"/>
    </source>
</evidence>
<dbReference type="EMBL" id="SOAA01000008">
    <property type="protein sequence ID" value="TDS32257.1"/>
    <property type="molecule type" value="Genomic_DNA"/>
</dbReference>
<dbReference type="Proteomes" id="UP000295758">
    <property type="component" value="Unassembled WGS sequence"/>
</dbReference>
<dbReference type="Proteomes" id="UP000324896">
    <property type="component" value="Unassembled WGS sequence"/>
</dbReference>
<dbReference type="Proteomes" id="UP000295472">
    <property type="component" value="Unassembled WGS sequence"/>
</dbReference>
<accession>A0A1G6NHH1</accession>
<evidence type="ECO:0000313" key="3">
    <source>
        <dbReference type="EMBL" id="TDS32257.1"/>
    </source>
</evidence>
<reference evidence="3 6" key="2">
    <citation type="submission" date="2019-03" db="EMBL/GenBank/DDBJ databases">
        <title>Deep subsurface shale carbon reservoir microbial communities from Ohio and West Virginia, USA.</title>
        <authorList>
            <person name="Wrighton K."/>
        </authorList>
    </citation>
    <scope>NUCLEOTIDE SEQUENCE [LARGE SCALE GENOMIC DNA]</scope>
    <source>
        <strain evidence="3 6">UTICA-S4D12</strain>
    </source>
</reference>
<protein>
    <submittedName>
        <fullName evidence="2">Uncharacterized protein</fullName>
    </submittedName>
</protein>
<evidence type="ECO:0000313" key="7">
    <source>
        <dbReference type="Proteomes" id="UP000324896"/>
    </source>
</evidence>
<feature type="region of interest" description="Disordered" evidence="1">
    <location>
        <begin position="46"/>
        <end position="66"/>
    </location>
</feature>
<dbReference type="RefSeq" id="WP_133618122.1">
    <property type="nucleotide sequence ID" value="NZ_FMYT01000011.1"/>
</dbReference>
<dbReference type="AlphaFoldDB" id="A0A1G6NHH1"/>
<evidence type="ECO:0000256" key="1">
    <source>
        <dbReference type="SAM" id="MobiDB-lite"/>
    </source>
</evidence>
<evidence type="ECO:0000313" key="6">
    <source>
        <dbReference type="Proteomes" id="UP000295758"/>
    </source>
</evidence>
<evidence type="ECO:0000313" key="4">
    <source>
        <dbReference type="EMBL" id="TDX42912.1"/>
    </source>
</evidence>
<reference evidence="2 7" key="1">
    <citation type="submission" date="2016-10" db="EMBL/GenBank/DDBJ databases">
        <authorList>
            <person name="Varghese N."/>
            <person name="Submissions S."/>
        </authorList>
    </citation>
    <scope>NUCLEOTIDE SEQUENCE [LARGE SCALE GENOMIC DNA]</scope>
    <source>
        <strain evidence="2 7">WG10</strain>
    </source>
</reference>
<name>A0A1G6NHH1_9FIRM</name>
<gene>
    <name evidence="3" type="ORF">BY453_10850</name>
    <name evidence="4" type="ORF">C7954_11923</name>
    <name evidence="2" type="ORF">SAMN04488597_11165</name>
</gene>
<reference evidence="4 5" key="3">
    <citation type="submission" date="2019-03" db="EMBL/GenBank/DDBJ databases">
        <title>Subsurface microbial communities from deep shales in Ohio and West Virginia, USA.</title>
        <authorList>
            <person name="Wrighton K."/>
        </authorList>
    </citation>
    <scope>NUCLEOTIDE SEQUENCE [LARGE SCALE GENOMIC DNA]</scope>
    <source>
        <strain evidence="4 5">DSMZ 11287</strain>
    </source>
</reference>
<sequence>MLKKKNRYLELSFYRAAFNAGSLGYNTTVVNMSDKDGKEKMKELREKIEKGGKKKEKLRENRKKQD</sequence>
<dbReference type="EMBL" id="SOEF01000019">
    <property type="protein sequence ID" value="TDX42912.1"/>
    <property type="molecule type" value="Genomic_DNA"/>
</dbReference>
<organism evidence="2 7">
    <name type="scientific">Halanaerobium congolense</name>
    <dbReference type="NCBI Taxonomy" id="54121"/>
    <lineage>
        <taxon>Bacteria</taxon>
        <taxon>Bacillati</taxon>
        <taxon>Bacillota</taxon>
        <taxon>Clostridia</taxon>
        <taxon>Halanaerobiales</taxon>
        <taxon>Halanaerobiaceae</taxon>
        <taxon>Halanaerobium</taxon>
    </lineage>
</organism>
<evidence type="ECO:0000313" key="2">
    <source>
        <dbReference type="EMBL" id="SDC66717.1"/>
    </source>
</evidence>
<proteinExistence type="predicted"/>
<dbReference type="GeneID" id="57013003"/>